<comment type="caution">
    <text evidence="1">The sequence shown here is derived from an EMBL/GenBank/DDBJ whole genome shotgun (WGS) entry which is preliminary data.</text>
</comment>
<sequence>MVLLFDSLLAQSNILGKGFPEFVRLFLYHLFLIFLE</sequence>
<name>A0A5A5RUC9_MICAE</name>
<proteinExistence type="predicted"/>
<dbReference type="EMBL" id="BHVQ01000003">
    <property type="protein sequence ID" value="GCA78459.1"/>
    <property type="molecule type" value="Genomic_DNA"/>
</dbReference>
<organism evidence="1 2">
    <name type="scientific">Microcystis aeruginosa NIES-2521</name>
    <dbReference type="NCBI Taxonomy" id="2303983"/>
    <lineage>
        <taxon>Bacteria</taxon>
        <taxon>Bacillati</taxon>
        <taxon>Cyanobacteriota</taxon>
        <taxon>Cyanophyceae</taxon>
        <taxon>Oscillatoriophycideae</taxon>
        <taxon>Chroococcales</taxon>
        <taxon>Microcystaceae</taxon>
        <taxon>Microcystis</taxon>
    </lineage>
</organism>
<dbReference type="Proteomes" id="UP000324689">
    <property type="component" value="Unassembled WGS sequence"/>
</dbReference>
<evidence type="ECO:0000313" key="1">
    <source>
        <dbReference type="EMBL" id="GCA78459.1"/>
    </source>
</evidence>
<evidence type="ECO:0000313" key="2">
    <source>
        <dbReference type="Proteomes" id="UP000324689"/>
    </source>
</evidence>
<reference evidence="1 2" key="1">
    <citation type="submission" date="2018-09" db="EMBL/GenBank/DDBJ databases">
        <title>Evolutionary history of phycoerythrin pigmentation in the water bloom-forming cyanobacterium Microcystis aeruginosa.</title>
        <authorList>
            <person name="Tanabe Y."/>
            <person name="Tanabe Y."/>
            <person name="Yamaguchi H."/>
        </authorList>
    </citation>
    <scope>NUCLEOTIDE SEQUENCE [LARGE SCALE GENOMIC DNA]</scope>
    <source>
        <strain evidence="1 2">NIES-2521</strain>
    </source>
</reference>
<dbReference type="AlphaFoldDB" id="A0A5A5RUC9"/>
<accession>A0A5A5RUC9</accession>
<gene>
    <name evidence="1" type="ORF">MiTs_00440</name>
</gene>
<protein>
    <submittedName>
        <fullName evidence="1">Uncharacterized protein</fullName>
    </submittedName>
</protein>